<dbReference type="InterPro" id="IPR036291">
    <property type="entry name" value="NAD(P)-bd_dom_sf"/>
</dbReference>
<dbReference type="PRINTS" id="PR00081">
    <property type="entry name" value="GDHRDH"/>
</dbReference>
<organism evidence="5 6">
    <name type="scientific">Ammonicoccus fulvus</name>
    <dbReference type="NCBI Taxonomy" id="3138240"/>
    <lineage>
        <taxon>Bacteria</taxon>
        <taxon>Bacillati</taxon>
        <taxon>Actinomycetota</taxon>
        <taxon>Actinomycetes</taxon>
        <taxon>Propionibacteriales</taxon>
        <taxon>Propionibacteriaceae</taxon>
        <taxon>Ammonicoccus</taxon>
    </lineage>
</organism>
<dbReference type="Gene3D" id="3.40.50.720">
    <property type="entry name" value="NAD(P)-binding Rossmann-like Domain"/>
    <property type="match status" value="1"/>
</dbReference>
<reference evidence="5 6" key="1">
    <citation type="submission" date="2024-04" db="EMBL/GenBank/DDBJ databases">
        <title>Isolation of an actinomycete strain from pig manure.</title>
        <authorList>
            <person name="Gong T."/>
            <person name="Yu Z."/>
            <person name="An M."/>
            <person name="Wei C."/>
            <person name="Yang W."/>
            <person name="Liu L."/>
        </authorList>
    </citation>
    <scope>NUCLEOTIDE SEQUENCE [LARGE SCALE GENOMIC DNA]</scope>
    <source>
        <strain evidence="5 6">ZF39</strain>
    </source>
</reference>
<evidence type="ECO:0000313" key="5">
    <source>
        <dbReference type="EMBL" id="XAN06715.1"/>
    </source>
</evidence>
<dbReference type="EMBL" id="CP154795">
    <property type="protein sequence ID" value="XAN06715.1"/>
    <property type="molecule type" value="Genomic_DNA"/>
</dbReference>
<dbReference type="SMART" id="SM00822">
    <property type="entry name" value="PKS_KR"/>
    <property type="match status" value="1"/>
</dbReference>
<dbReference type="Proteomes" id="UP001442841">
    <property type="component" value="Chromosome"/>
</dbReference>
<dbReference type="InterPro" id="IPR002347">
    <property type="entry name" value="SDR_fam"/>
</dbReference>
<dbReference type="InterPro" id="IPR057326">
    <property type="entry name" value="KR_dom"/>
</dbReference>
<evidence type="ECO:0000256" key="1">
    <source>
        <dbReference type="ARBA" id="ARBA00006484"/>
    </source>
</evidence>
<evidence type="ECO:0000259" key="4">
    <source>
        <dbReference type="SMART" id="SM00822"/>
    </source>
</evidence>
<name>A0ABZ3FPK3_9ACTN</name>
<evidence type="ECO:0000313" key="6">
    <source>
        <dbReference type="Proteomes" id="UP001442841"/>
    </source>
</evidence>
<dbReference type="SUPFAM" id="SSF51735">
    <property type="entry name" value="NAD(P)-binding Rossmann-fold domains"/>
    <property type="match status" value="1"/>
</dbReference>
<sequence length="265" mass="28651">MALIRRSPAFSYTGTALVTGASAGLGVAYAEALARKGMDLILVARTAAPMEELAARLRQETGVAVTVLPSDLTDRTARAELVTEINERGLLVDVLVNNAGFGTKGDFATLDPDRVVREIELNCVVLTDLARQFLPGMLERHRGAILNIASTAGFQPWPTMSVYGATKAYVRSLSQAMWSETRGTGVRVLSVCPGATDTEWMAKTGAPDMLPNRRAPRQVVESTFRALDRDQPEVVDGVVNWITGHVATLAPTRVKLPIARMYAKE</sequence>
<protein>
    <submittedName>
        <fullName evidence="5">SDR family oxidoreductase</fullName>
        <ecNumber evidence="5">1.-.-.-</ecNumber>
    </submittedName>
</protein>
<dbReference type="GO" id="GO:0016491">
    <property type="term" value="F:oxidoreductase activity"/>
    <property type="evidence" value="ECO:0007669"/>
    <property type="project" value="UniProtKB-KW"/>
</dbReference>
<dbReference type="RefSeq" id="WP_425308144.1">
    <property type="nucleotide sequence ID" value="NZ_CP154795.1"/>
</dbReference>
<accession>A0ABZ3FPK3</accession>
<gene>
    <name evidence="5" type="ORF">AADG42_05125</name>
</gene>
<proteinExistence type="inferred from homology"/>
<feature type="domain" description="Ketoreductase" evidence="4">
    <location>
        <begin position="14"/>
        <end position="198"/>
    </location>
</feature>
<dbReference type="EC" id="1.-.-.-" evidence="5"/>
<dbReference type="PIRSF" id="PIRSF000126">
    <property type="entry name" value="11-beta-HSD1"/>
    <property type="match status" value="1"/>
</dbReference>
<dbReference type="Pfam" id="PF00106">
    <property type="entry name" value="adh_short"/>
    <property type="match status" value="1"/>
</dbReference>
<comment type="similarity">
    <text evidence="1 3">Belongs to the short-chain dehydrogenases/reductases (SDR) family.</text>
</comment>
<evidence type="ECO:0000256" key="3">
    <source>
        <dbReference type="RuleBase" id="RU000363"/>
    </source>
</evidence>
<evidence type="ECO:0000256" key="2">
    <source>
        <dbReference type="ARBA" id="ARBA00023002"/>
    </source>
</evidence>
<dbReference type="PANTHER" id="PTHR43086">
    <property type="entry name" value="VERY-LONG-CHAIN 3-OXOOACYL-COA REDUCTASE"/>
    <property type="match status" value="1"/>
</dbReference>
<dbReference type="CDD" id="cd05233">
    <property type="entry name" value="SDR_c"/>
    <property type="match status" value="1"/>
</dbReference>
<dbReference type="PANTHER" id="PTHR43086:SF3">
    <property type="entry name" value="NADP-DEPENDENT 3-HYDROXY ACID DEHYDROGENASE YDFG"/>
    <property type="match status" value="1"/>
</dbReference>
<keyword evidence="6" id="KW-1185">Reference proteome</keyword>
<dbReference type="PRINTS" id="PR00080">
    <property type="entry name" value="SDRFAMILY"/>
</dbReference>
<keyword evidence="2 5" id="KW-0560">Oxidoreductase</keyword>